<dbReference type="Proteomes" id="UP000530564">
    <property type="component" value="Unassembled WGS sequence"/>
</dbReference>
<dbReference type="RefSeq" id="WP_183770688.1">
    <property type="nucleotide sequence ID" value="NZ_JACIDK010000002.1"/>
</dbReference>
<evidence type="ECO:0000256" key="1">
    <source>
        <dbReference type="SAM" id="Phobius"/>
    </source>
</evidence>
<protein>
    <recommendedName>
        <fullName evidence="4">Inner membrane protein</fullName>
    </recommendedName>
</protein>
<accession>A0A839ZZB3</accession>
<dbReference type="AlphaFoldDB" id="A0A839ZZB3"/>
<keyword evidence="1" id="KW-0472">Membrane</keyword>
<reference evidence="2 3" key="1">
    <citation type="submission" date="2020-08" db="EMBL/GenBank/DDBJ databases">
        <title>Genomic Encyclopedia of Type Strains, Phase IV (KMG-IV): sequencing the most valuable type-strain genomes for metagenomic binning, comparative biology and taxonomic classification.</title>
        <authorList>
            <person name="Goeker M."/>
        </authorList>
    </citation>
    <scope>NUCLEOTIDE SEQUENCE [LARGE SCALE GENOMIC DNA]</scope>
    <source>
        <strain evidence="2 3">DSM 21793</strain>
    </source>
</reference>
<organism evidence="2 3">
    <name type="scientific">Phenylobacterium haematophilum</name>
    <dbReference type="NCBI Taxonomy" id="98513"/>
    <lineage>
        <taxon>Bacteria</taxon>
        <taxon>Pseudomonadati</taxon>
        <taxon>Pseudomonadota</taxon>
        <taxon>Alphaproteobacteria</taxon>
        <taxon>Caulobacterales</taxon>
        <taxon>Caulobacteraceae</taxon>
        <taxon>Phenylobacterium</taxon>
    </lineage>
</organism>
<comment type="caution">
    <text evidence="2">The sequence shown here is derived from an EMBL/GenBank/DDBJ whole genome shotgun (WGS) entry which is preliminary data.</text>
</comment>
<proteinExistence type="predicted"/>
<evidence type="ECO:0000313" key="3">
    <source>
        <dbReference type="Proteomes" id="UP000530564"/>
    </source>
</evidence>
<gene>
    <name evidence="2" type="ORF">GGQ61_001209</name>
</gene>
<evidence type="ECO:0000313" key="2">
    <source>
        <dbReference type="EMBL" id="MBB3890492.1"/>
    </source>
</evidence>
<sequence length="286" mass="29128">MSDQLSAPRDPGSYSRRRAGLGVGALILFGIACVAGGYSLARFGPTLPDIYPDKPRAGATSEVAPWAAEPPPVTAEEAPVAAPAPIALPEPAGDDATARRLDALEADRGKLASASASALAASALMQAAQGSRPFAPEVKALAELAPSLDLRALQVDAERGAPSRAALAASFPDYAARAASAARAPGDGAGVLDRVGYALGRVVALRRVGEVPGDGPDAILARAERQIDDGDIVGALATLDALPAGAKDALGPWRDRAERRAKIDREIAAIRAQALQELSQLARSGG</sequence>
<feature type="transmembrane region" description="Helical" evidence="1">
    <location>
        <begin position="21"/>
        <end position="41"/>
    </location>
</feature>
<name>A0A839ZZB3_9CAUL</name>
<keyword evidence="1" id="KW-0812">Transmembrane</keyword>
<evidence type="ECO:0008006" key="4">
    <source>
        <dbReference type="Google" id="ProtNLM"/>
    </source>
</evidence>
<keyword evidence="3" id="KW-1185">Reference proteome</keyword>
<dbReference type="EMBL" id="JACIDK010000002">
    <property type="protein sequence ID" value="MBB3890492.1"/>
    <property type="molecule type" value="Genomic_DNA"/>
</dbReference>
<keyword evidence="1" id="KW-1133">Transmembrane helix</keyword>